<reference evidence="4 5" key="1">
    <citation type="journal article" date="2018" name="Mol. Ecol.">
        <title>The obligate alkalophilic soda-lake fungus Sodiomyces alkalinus has shifted to a protein diet.</title>
        <authorList>
            <person name="Grum-Grzhimaylo A.A."/>
            <person name="Falkoski D.L."/>
            <person name="van den Heuvel J."/>
            <person name="Valero-Jimenez C.A."/>
            <person name="Min B."/>
            <person name="Choi I.G."/>
            <person name="Lipzen A."/>
            <person name="Daum C.G."/>
            <person name="Aanen D.K."/>
            <person name="Tsang A."/>
            <person name="Henrissat B."/>
            <person name="Bilanenko E.N."/>
            <person name="de Vries R.P."/>
            <person name="van Kan J.A.L."/>
            <person name="Grigoriev I.V."/>
            <person name="Debets A.J.M."/>
        </authorList>
    </citation>
    <scope>NUCLEOTIDE SEQUENCE [LARGE SCALE GENOMIC DNA]</scope>
    <source>
        <strain evidence="4 5">F11</strain>
    </source>
</reference>
<feature type="repeat" description="ANK" evidence="3">
    <location>
        <begin position="171"/>
        <end position="203"/>
    </location>
</feature>
<name>A0A3N2PWN4_SODAK</name>
<organism evidence="4 5">
    <name type="scientific">Sodiomyces alkalinus (strain CBS 110278 / VKM F-3762 / F11)</name>
    <name type="common">Alkaliphilic filamentous fungus</name>
    <dbReference type="NCBI Taxonomy" id="1314773"/>
    <lineage>
        <taxon>Eukaryota</taxon>
        <taxon>Fungi</taxon>
        <taxon>Dikarya</taxon>
        <taxon>Ascomycota</taxon>
        <taxon>Pezizomycotina</taxon>
        <taxon>Sordariomycetes</taxon>
        <taxon>Hypocreomycetidae</taxon>
        <taxon>Glomerellales</taxon>
        <taxon>Plectosphaerellaceae</taxon>
        <taxon>Sodiomyces</taxon>
    </lineage>
</organism>
<dbReference type="InterPro" id="IPR036770">
    <property type="entry name" value="Ankyrin_rpt-contain_sf"/>
</dbReference>
<dbReference type="STRING" id="1314773.A0A3N2PWN4"/>
<evidence type="ECO:0000256" key="1">
    <source>
        <dbReference type="ARBA" id="ARBA00022737"/>
    </source>
</evidence>
<accession>A0A3N2PWN4</accession>
<keyword evidence="1" id="KW-0677">Repeat</keyword>
<dbReference type="SMART" id="SM00248">
    <property type="entry name" value="ANK"/>
    <property type="match status" value="6"/>
</dbReference>
<dbReference type="OrthoDB" id="4837942at2759"/>
<dbReference type="PANTHER" id="PTHR24198:SF165">
    <property type="entry name" value="ANKYRIN REPEAT-CONTAINING PROTEIN-RELATED"/>
    <property type="match status" value="1"/>
</dbReference>
<keyword evidence="2 3" id="KW-0040">ANK repeat</keyword>
<dbReference type="InterPro" id="IPR002110">
    <property type="entry name" value="Ankyrin_rpt"/>
</dbReference>
<sequence length="323" mass="34033">MDIRQKTLVAVTANGVTNLARALLNRGEHEDIEATLERKTFLAMASKGGHDAVIELLMERGATLDTVESDTERAAVLLAVVGGHESSALILLNHGARPDSVDKSTGRSLLSWASGLGMEKLVGQLLCRHNVHVNTKDLEGRTPISWAAEGGHLAVVQLLLDNKADPDSVGRGLTPRGFATKQGHVAVVRLLTDFGVKLDGEDLNEDRYPILLAAKGSHTAVVQELAGRGGVSPAARSAAVVSAAMNGDLLSILALLEAGVELAPPSPLLRTAISGAVKRNHLQVLRELLSKGVPPGAALDTCVYEAHASFEEQTGDETLENTD</sequence>
<dbReference type="PROSITE" id="PS50088">
    <property type="entry name" value="ANK_REPEAT"/>
    <property type="match status" value="3"/>
</dbReference>
<dbReference type="Proteomes" id="UP000272025">
    <property type="component" value="Unassembled WGS sequence"/>
</dbReference>
<proteinExistence type="predicted"/>
<dbReference type="GeneID" id="39575312"/>
<dbReference type="SUPFAM" id="SSF48403">
    <property type="entry name" value="Ankyrin repeat"/>
    <property type="match status" value="1"/>
</dbReference>
<evidence type="ECO:0000256" key="3">
    <source>
        <dbReference type="PROSITE-ProRule" id="PRU00023"/>
    </source>
</evidence>
<dbReference type="EMBL" id="ML119054">
    <property type="protein sequence ID" value="ROT38917.1"/>
    <property type="molecule type" value="Genomic_DNA"/>
</dbReference>
<evidence type="ECO:0000313" key="4">
    <source>
        <dbReference type="EMBL" id="ROT38917.1"/>
    </source>
</evidence>
<dbReference type="RefSeq" id="XP_028466723.1">
    <property type="nucleotide sequence ID" value="XM_028606834.1"/>
</dbReference>
<protein>
    <submittedName>
        <fullName evidence="4">Ankyrin</fullName>
    </submittedName>
</protein>
<feature type="repeat" description="ANK" evidence="3">
    <location>
        <begin position="139"/>
        <end position="171"/>
    </location>
</feature>
<dbReference type="PANTHER" id="PTHR24198">
    <property type="entry name" value="ANKYRIN REPEAT AND PROTEIN KINASE DOMAIN-CONTAINING PROTEIN"/>
    <property type="match status" value="1"/>
</dbReference>
<dbReference type="AlphaFoldDB" id="A0A3N2PWN4"/>
<dbReference type="Pfam" id="PF12796">
    <property type="entry name" value="Ank_2"/>
    <property type="match status" value="1"/>
</dbReference>
<evidence type="ECO:0000256" key="2">
    <source>
        <dbReference type="ARBA" id="ARBA00023043"/>
    </source>
</evidence>
<dbReference type="Gene3D" id="1.25.40.20">
    <property type="entry name" value="Ankyrin repeat-containing domain"/>
    <property type="match status" value="1"/>
</dbReference>
<gene>
    <name evidence="4" type="ORF">SODALDRAFT_148551</name>
</gene>
<evidence type="ECO:0000313" key="5">
    <source>
        <dbReference type="Proteomes" id="UP000272025"/>
    </source>
</evidence>
<keyword evidence="5" id="KW-1185">Reference proteome</keyword>
<feature type="repeat" description="ANK" evidence="3">
    <location>
        <begin position="37"/>
        <end position="69"/>
    </location>
</feature>
<dbReference type="PROSITE" id="PS50297">
    <property type="entry name" value="ANK_REP_REGION"/>
    <property type="match status" value="1"/>
</dbReference>